<dbReference type="SUPFAM" id="SSF53474">
    <property type="entry name" value="alpha/beta-Hydrolases"/>
    <property type="match status" value="1"/>
</dbReference>
<dbReference type="InterPro" id="IPR003719">
    <property type="entry name" value="Phenazine_PhzF-like"/>
</dbReference>
<reference evidence="9 10" key="1">
    <citation type="submission" date="2014-04" db="EMBL/GenBank/DDBJ databases">
        <authorList>
            <consortium name="DOE Joint Genome Institute"/>
            <person name="Kuo A."/>
            <person name="Zuccaro A."/>
            <person name="Kohler A."/>
            <person name="Nagy L.G."/>
            <person name="Floudas D."/>
            <person name="Copeland A."/>
            <person name="Barry K.W."/>
            <person name="Cichocki N."/>
            <person name="Veneault-Fourrey C."/>
            <person name="LaButti K."/>
            <person name="Lindquist E.A."/>
            <person name="Lipzen A."/>
            <person name="Lundell T."/>
            <person name="Morin E."/>
            <person name="Murat C."/>
            <person name="Sun H."/>
            <person name="Tunlid A."/>
            <person name="Henrissat B."/>
            <person name="Grigoriev I.V."/>
            <person name="Hibbett D.S."/>
            <person name="Martin F."/>
            <person name="Nordberg H.P."/>
            <person name="Cantor M.N."/>
            <person name="Hua S.X."/>
        </authorList>
    </citation>
    <scope>NUCLEOTIDE SEQUENCE [LARGE SCALE GENOMIC DNA]</scope>
    <source>
        <strain evidence="9 10">MAFF 305830</strain>
    </source>
</reference>
<keyword evidence="10" id="KW-1185">Reference proteome</keyword>
<gene>
    <name evidence="9" type="ORF">M408DRAFT_26612</name>
</gene>
<evidence type="ECO:0000256" key="4">
    <source>
        <dbReference type="ARBA" id="ARBA00022670"/>
    </source>
</evidence>
<accession>A0A0C2WF17</accession>
<dbReference type="PROSITE" id="PS00131">
    <property type="entry name" value="CARBOXYPEPT_SER_SER"/>
    <property type="match status" value="1"/>
</dbReference>
<dbReference type="HOGENOM" id="CLU_315008_0_0_1"/>
<keyword evidence="5" id="KW-0378">Hydrolase</keyword>
<evidence type="ECO:0000256" key="2">
    <source>
        <dbReference type="ARBA" id="ARBA00009431"/>
    </source>
</evidence>
<comment type="similarity">
    <text evidence="1">Belongs to the PhzF family.</text>
</comment>
<dbReference type="GO" id="GO:0006508">
    <property type="term" value="P:proteolysis"/>
    <property type="evidence" value="ECO:0007669"/>
    <property type="project" value="UniProtKB-KW"/>
</dbReference>
<dbReference type="EMBL" id="KN824318">
    <property type="protein sequence ID" value="KIM25028.1"/>
    <property type="molecule type" value="Genomic_DNA"/>
</dbReference>
<keyword evidence="6" id="KW-0325">Glycoprotein</keyword>
<evidence type="ECO:0000313" key="9">
    <source>
        <dbReference type="EMBL" id="KIM25028.1"/>
    </source>
</evidence>
<comment type="similarity">
    <text evidence="2">Belongs to the peptidase S10 family.</text>
</comment>
<evidence type="ECO:0000256" key="6">
    <source>
        <dbReference type="ARBA" id="ARBA00023180"/>
    </source>
</evidence>
<dbReference type="Gene3D" id="3.10.310.10">
    <property type="entry name" value="Diaminopimelate Epimerase, Chain A, domain 1"/>
    <property type="match status" value="2"/>
</dbReference>
<dbReference type="InterPro" id="IPR018202">
    <property type="entry name" value="Ser_caboxypep_ser_AS"/>
</dbReference>
<evidence type="ECO:0000256" key="1">
    <source>
        <dbReference type="ARBA" id="ARBA00008270"/>
    </source>
</evidence>
<dbReference type="AlphaFoldDB" id="A0A0C2WF17"/>
<keyword evidence="8" id="KW-0732">Signal</keyword>
<dbReference type="Pfam" id="PF02567">
    <property type="entry name" value="PhzC-PhzF"/>
    <property type="match status" value="1"/>
</dbReference>
<evidence type="ECO:0000256" key="7">
    <source>
        <dbReference type="ARBA" id="ARBA00023235"/>
    </source>
</evidence>
<dbReference type="OrthoDB" id="443318at2759"/>
<dbReference type="STRING" id="933852.A0A0C2WF17"/>
<evidence type="ECO:0000256" key="3">
    <source>
        <dbReference type="ARBA" id="ARBA00022645"/>
    </source>
</evidence>
<name>A0A0C2WF17_SERVB</name>
<dbReference type="GO" id="GO:0005737">
    <property type="term" value="C:cytoplasm"/>
    <property type="evidence" value="ECO:0007669"/>
    <property type="project" value="TreeGrafter"/>
</dbReference>
<evidence type="ECO:0000256" key="8">
    <source>
        <dbReference type="SAM" id="SignalP"/>
    </source>
</evidence>
<dbReference type="Gene3D" id="3.40.50.1820">
    <property type="entry name" value="alpha/beta hydrolase"/>
    <property type="match status" value="1"/>
</dbReference>
<dbReference type="PRINTS" id="PR00724">
    <property type="entry name" value="CRBOXYPTASEC"/>
</dbReference>
<dbReference type="PANTHER" id="PTHR13774">
    <property type="entry name" value="PHENAZINE BIOSYNTHESIS PROTEIN"/>
    <property type="match status" value="1"/>
</dbReference>
<evidence type="ECO:0008006" key="11">
    <source>
        <dbReference type="Google" id="ProtNLM"/>
    </source>
</evidence>
<feature type="chain" id="PRO_5018624876" description="Carboxypeptidase" evidence="8">
    <location>
        <begin position="20"/>
        <end position="928"/>
    </location>
</feature>
<protein>
    <recommendedName>
        <fullName evidence="11">Carboxypeptidase</fullName>
    </recommendedName>
</protein>
<evidence type="ECO:0000256" key="5">
    <source>
        <dbReference type="ARBA" id="ARBA00022801"/>
    </source>
</evidence>
<proteinExistence type="inferred from homology"/>
<dbReference type="GO" id="GO:0004185">
    <property type="term" value="F:serine-type carboxypeptidase activity"/>
    <property type="evidence" value="ECO:0007669"/>
    <property type="project" value="InterPro"/>
</dbReference>
<dbReference type="SUPFAM" id="SSF54506">
    <property type="entry name" value="Diaminopimelate epimerase-like"/>
    <property type="match status" value="1"/>
</dbReference>
<dbReference type="GO" id="GO:0016853">
    <property type="term" value="F:isomerase activity"/>
    <property type="evidence" value="ECO:0007669"/>
    <property type="project" value="UniProtKB-KW"/>
</dbReference>
<keyword evidence="4" id="KW-0645">Protease</keyword>
<dbReference type="PANTHER" id="PTHR13774:SF17">
    <property type="entry name" value="PHENAZINE BIOSYNTHESIS-LIKE DOMAIN-CONTAINING PROTEIN"/>
    <property type="match status" value="1"/>
</dbReference>
<keyword evidence="7" id="KW-0413">Isomerase</keyword>
<dbReference type="InterPro" id="IPR001563">
    <property type="entry name" value="Peptidase_S10"/>
</dbReference>
<evidence type="ECO:0000313" key="10">
    <source>
        <dbReference type="Proteomes" id="UP000054097"/>
    </source>
</evidence>
<feature type="signal peptide" evidence="8">
    <location>
        <begin position="1"/>
        <end position="19"/>
    </location>
</feature>
<organism evidence="9 10">
    <name type="scientific">Serendipita vermifera MAFF 305830</name>
    <dbReference type="NCBI Taxonomy" id="933852"/>
    <lineage>
        <taxon>Eukaryota</taxon>
        <taxon>Fungi</taxon>
        <taxon>Dikarya</taxon>
        <taxon>Basidiomycota</taxon>
        <taxon>Agaricomycotina</taxon>
        <taxon>Agaricomycetes</taxon>
        <taxon>Sebacinales</taxon>
        <taxon>Serendipitaceae</taxon>
        <taxon>Serendipita</taxon>
    </lineage>
</organism>
<dbReference type="Proteomes" id="UP000054097">
    <property type="component" value="Unassembled WGS sequence"/>
</dbReference>
<sequence>MKYLQIFSFCFASCGLVVSQFYDGPSEAPLANTPDTPYGVDWQTYFRVNETHTEVSDLPQIYAGSVSVNRTGHVNNTLFFIGFEKETGSLTAGDGERGDQPWMIYIAGGPGSAASGLPYGATGPVILRPGRSSPRFSSNQYAWNKLVDIFYVDQPVGVGYSTVSPTGYIKDEDQMGEDFVNFLRNLVLIFPSLKSRPLYLLGESYGGVFVPYISKAIFGQTSSPVNLSKIIIGEGAVGSIGTYTQYPSLGIMQTYPQLVDFDPGTYEYFVEQYNLCGYNMTLQYPASSPYPPMRNPYTTTAQCKRSTGWETGISSYRLLNGFLAVHEHLSRRNTVMIGGTRLTRRQGSQLPHLVPIGRINPEWECEIMQQLIIHATTTLSPWKEHLNITTALAIINAVFDSIQDRDLGDVSSYFNDPSVRAAYHAPDKVWRDYIQYPFDSRNCASTSRPASDPSIEPITFLSDLANKVPIVFFAGAGDANVGHRSTELVIQNFTFGGIRGFTMRPSTPFSDSDGNFAGIVHSERNVTYALFKDAGHIVAFFKPNAMYTFLKEFVLGTNQTGYLAPGTSSVVGGVHTEYLKGILTGYEAYTGSAITQGTYTWPSSLWNAWGSYMATRTAADVPAATLPGDASPMKIEHFHINAFTTEAFKGNPAAVVPLTSVDVFESDELLQKLAAEFNMPATAFYLRLADQPLIQIKWFSASKRIPICGHGTLAASHVIFQSGWEGNSIEYDGGPAGRLVAQRDSDNSITLDFPACNLVGLKDAGKMLREGVDLDAALKQALPADAQFQVVGRGDRGGYVDMLVVELQEGYPLSQMKYNPQPLQILAPEIRGLTFTTRSTGDSNFHVHSRCMYSEPIGEDFVTGSAHCMIGPYWFAKLGLEPGVDVLKAAQVSSRGGSMDVIWKKEEMRCLIRSKALTLGKGEWDVDM</sequence>
<reference evidence="10" key="2">
    <citation type="submission" date="2015-01" db="EMBL/GenBank/DDBJ databases">
        <title>Evolutionary Origins and Diversification of the Mycorrhizal Mutualists.</title>
        <authorList>
            <consortium name="DOE Joint Genome Institute"/>
            <consortium name="Mycorrhizal Genomics Consortium"/>
            <person name="Kohler A."/>
            <person name="Kuo A."/>
            <person name="Nagy L.G."/>
            <person name="Floudas D."/>
            <person name="Copeland A."/>
            <person name="Barry K.W."/>
            <person name="Cichocki N."/>
            <person name="Veneault-Fourrey C."/>
            <person name="LaButti K."/>
            <person name="Lindquist E.A."/>
            <person name="Lipzen A."/>
            <person name="Lundell T."/>
            <person name="Morin E."/>
            <person name="Murat C."/>
            <person name="Riley R."/>
            <person name="Ohm R."/>
            <person name="Sun H."/>
            <person name="Tunlid A."/>
            <person name="Henrissat B."/>
            <person name="Grigoriev I.V."/>
            <person name="Hibbett D.S."/>
            <person name="Martin F."/>
        </authorList>
    </citation>
    <scope>NUCLEOTIDE SEQUENCE [LARGE SCALE GENOMIC DNA]</scope>
    <source>
        <strain evidence="10">MAFF 305830</strain>
    </source>
</reference>
<keyword evidence="3" id="KW-0121">Carboxypeptidase</keyword>
<dbReference type="InterPro" id="IPR029058">
    <property type="entry name" value="AB_hydrolase_fold"/>
</dbReference>
<dbReference type="Pfam" id="PF00450">
    <property type="entry name" value="Peptidase_S10"/>
    <property type="match status" value="1"/>
</dbReference>